<dbReference type="RefSeq" id="WP_054532521.1">
    <property type="nucleotide sequence ID" value="NZ_LGKP01000003.1"/>
</dbReference>
<evidence type="ECO:0000313" key="1">
    <source>
        <dbReference type="EMBL" id="KPL91932.1"/>
    </source>
</evidence>
<dbReference type="Proteomes" id="UP000050277">
    <property type="component" value="Unassembled WGS sequence"/>
</dbReference>
<keyword evidence="2" id="KW-1185">Reference proteome</keyword>
<comment type="caution">
    <text evidence="1">The sequence shown here is derived from an EMBL/GenBank/DDBJ whole genome shotgun (WGS) entry which is preliminary data.</text>
</comment>
<reference evidence="1 2" key="1">
    <citation type="submission" date="2015-07" db="EMBL/GenBank/DDBJ databases">
        <title>Whole genome sequence of Herpetosiphon geysericola DSM 7119.</title>
        <authorList>
            <person name="Hemp J."/>
            <person name="Ward L.M."/>
            <person name="Pace L.A."/>
            <person name="Fischer W.W."/>
        </authorList>
    </citation>
    <scope>NUCLEOTIDE SEQUENCE [LARGE SCALE GENOMIC DNA]</scope>
    <source>
        <strain evidence="1 2">DSM 7119</strain>
    </source>
</reference>
<dbReference type="EMBL" id="LGKP01000003">
    <property type="protein sequence ID" value="KPL91932.1"/>
    <property type="molecule type" value="Genomic_DNA"/>
</dbReference>
<sequence>MEIKPLLIGLGTPQRLGLHFVELDFREQRVLVHIRIKDRWLQVDHFDCWFNRATLKRFAEQLRPWLTLRTHDAELNSDFAYMEINNFSLKLQVQGRSGDIQVVYALSSADHARIEAAGDFAFNNDFLLQLIDETQHINELFDQIWNDPALLAAYPESYPLFEPFD</sequence>
<accession>A0A0P6YMQ2</accession>
<evidence type="ECO:0000313" key="2">
    <source>
        <dbReference type="Proteomes" id="UP000050277"/>
    </source>
</evidence>
<organism evidence="1 2">
    <name type="scientific">Herpetosiphon geysericola</name>
    <dbReference type="NCBI Taxonomy" id="70996"/>
    <lineage>
        <taxon>Bacteria</taxon>
        <taxon>Bacillati</taxon>
        <taxon>Chloroflexota</taxon>
        <taxon>Chloroflexia</taxon>
        <taxon>Herpetosiphonales</taxon>
        <taxon>Herpetosiphonaceae</taxon>
        <taxon>Herpetosiphon</taxon>
    </lineage>
</organism>
<gene>
    <name evidence="1" type="ORF">SE18_00850</name>
</gene>
<protein>
    <submittedName>
        <fullName evidence="1">Uncharacterized protein</fullName>
    </submittedName>
</protein>
<dbReference type="OrthoDB" id="9823168at2"/>
<dbReference type="AlphaFoldDB" id="A0A0P6YMQ2"/>
<proteinExistence type="predicted"/>
<name>A0A0P6YMQ2_9CHLR</name>